<proteinExistence type="predicted"/>
<accession>A0A9Q1FK29</accession>
<feature type="region of interest" description="Disordered" evidence="1">
    <location>
        <begin position="45"/>
        <end position="90"/>
    </location>
</feature>
<sequence length="90" mass="9890">MKRRLLFLCLKWEGVRMAEMAMGSETLLHQNRTGCDSLRMGHGGCAGEAKRGPRGPASTLTHPGIQTPGRGEMSDRNEPLFIRAPERSAL</sequence>
<evidence type="ECO:0000313" key="2">
    <source>
        <dbReference type="EMBL" id="KAJ8360110.1"/>
    </source>
</evidence>
<comment type="caution">
    <text evidence="2">The sequence shown here is derived from an EMBL/GenBank/DDBJ whole genome shotgun (WGS) entry which is preliminary data.</text>
</comment>
<name>A0A9Q1FK29_SYNKA</name>
<dbReference type="Proteomes" id="UP001152622">
    <property type="component" value="Chromosome 5"/>
</dbReference>
<keyword evidence="3" id="KW-1185">Reference proteome</keyword>
<evidence type="ECO:0000256" key="1">
    <source>
        <dbReference type="SAM" id="MobiDB-lite"/>
    </source>
</evidence>
<dbReference type="EMBL" id="JAINUF010000005">
    <property type="protein sequence ID" value="KAJ8360110.1"/>
    <property type="molecule type" value="Genomic_DNA"/>
</dbReference>
<dbReference type="AlphaFoldDB" id="A0A9Q1FK29"/>
<feature type="compositionally biased region" description="Basic and acidic residues" evidence="1">
    <location>
        <begin position="72"/>
        <end position="90"/>
    </location>
</feature>
<gene>
    <name evidence="2" type="ORF">SKAU_G00166350</name>
</gene>
<evidence type="ECO:0000313" key="3">
    <source>
        <dbReference type="Proteomes" id="UP001152622"/>
    </source>
</evidence>
<protein>
    <submittedName>
        <fullName evidence="2">Uncharacterized protein</fullName>
    </submittedName>
</protein>
<reference evidence="2" key="1">
    <citation type="journal article" date="2023" name="Science">
        <title>Genome structures resolve the early diversification of teleost fishes.</title>
        <authorList>
            <person name="Parey E."/>
            <person name="Louis A."/>
            <person name="Montfort J."/>
            <person name="Bouchez O."/>
            <person name="Roques C."/>
            <person name="Iampietro C."/>
            <person name="Lluch J."/>
            <person name="Castinel A."/>
            <person name="Donnadieu C."/>
            <person name="Desvignes T."/>
            <person name="Floi Bucao C."/>
            <person name="Jouanno E."/>
            <person name="Wen M."/>
            <person name="Mejri S."/>
            <person name="Dirks R."/>
            <person name="Jansen H."/>
            <person name="Henkel C."/>
            <person name="Chen W.J."/>
            <person name="Zahm M."/>
            <person name="Cabau C."/>
            <person name="Klopp C."/>
            <person name="Thompson A.W."/>
            <person name="Robinson-Rechavi M."/>
            <person name="Braasch I."/>
            <person name="Lecointre G."/>
            <person name="Bobe J."/>
            <person name="Postlethwait J.H."/>
            <person name="Berthelot C."/>
            <person name="Roest Crollius H."/>
            <person name="Guiguen Y."/>
        </authorList>
    </citation>
    <scope>NUCLEOTIDE SEQUENCE</scope>
    <source>
        <strain evidence="2">WJC10195</strain>
    </source>
</reference>
<organism evidence="2 3">
    <name type="scientific">Synaphobranchus kaupii</name>
    <name type="common">Kaup's arrowtooth eel</name>
    <dbReference type="NCBI Taxonomy" id="118154"/>
    <lineage>
        <taxon>Eukaryota</taxon>
        <taxon>Metazoa</taxon>
        <taxon>Chordata</taxon>
        <taxon>Craniata</taxon>
        <taxon>Vertebrata</taxon>
        <taxon>Euteleostomi</taxon>
        <taxon>Actinopterygii</taxon>
        <taxon>Neopterygii</taxon>
        <taxon>Teleostei</taxon>
        <taxon>Anguilliformes</taxon>
        <taxon>Synaphobranchidae</taxon>
        <taxon>Synaphobranchus</taxon>
    </lineage>
</organism>